<feature type="region of interest" description="Disordered" evidence="2">
    <location>
        <begin position="323"/>
        <end position="460"/>
    </location>
</feature>
<evidence type="ECO:0000256" key="2">
    <source>
        <dbReference type="SAM" id="MobiDB-lite"/>
    </source>
</evidence>
<dbReference type="EMBL" id="CYKH01001595">
    <property type="protein sequence ID" value="CUG87876.1"/>
    <property type="molecule type" value="Genomic_DNA"/>
</dbReference>
<feature type="compositionally biased region" description="Basic and acidic residues" evidence="2">
    <location>
        <begin position="382"/>
        <end position="403"/>
    </location>
</feature>
<dbReference type="AlphaFoldDB" id="A0A0S4JCW6"/>
<proteinExistence type="predicted"/>
<organism evidence="3 4">
    <name type="scientific">Bodo saltans</name>
    <name type="common">Flagellated protozoan</name>
    <dbReference type="NCBI Taxonomy" id="75058"/>
    <lineage>
        <taxon>Eukaryota</taxon>
        <taxon>Discoba</taxon>
        <taxon>Euglenozoa</taxon>
        <taxon>Kinetoplastea</taxon>
        <taxon>Metakinetoplastina</taxon>
        <taxon>Eubodonida</taxon>
        <taxon>Bodonidae</taxon>
        <taxon>Bodo</taxon>
    </lineage>
</organism>
<sequence length="460" mass="50941">MPPKKPAPKGSGASPQSPRVTAAKTKAAPSPPKDTPAKKPAAKSSGSENKGLLFAAFEGLVQIHPNEANARNALIEDEEAAFDDIMFDEMDSHLTISEGEARVLVAEEEDGIFGELAFEESTQRQQLIAAMLAKKSAVGRRSSIVDPGLGPRIARKKSRLDSELEAEEARLTKGSTSTADPKAAQKADREKWLLQTSEVRDQIEETRGAQEVFQLKNNGKKFESKQIADERKALEAKLQLLQKRLKKLEDLESNYQEREAVERMRVRRCSNLKGVDIAVITGERSVLQKSNEMDIRRKHEEQNELLDENMFRQMVVQSDREAFSGLNDHEQAVRRRASELRGLHGPSPKAPQPPPKVNRRLSLAKNDDNEQLVLPPIPSARRSTEKKHVEKLTPRRASTDDVPHIPALKSPNAHVMASRASEQDPQSDHGDTVLSGSGGPSDEVNQGEFSDNIDDMEIMC</sequence>
<feature type="coiled-coil region" evidence="1">
    <location>
        <begin position="224"/>
        <end position="261"/>
    </location>
</feature>
<protein>
    <submittedName>
        <fullName evidence="3">Uncharacterized protein</fullName>
    </submittedName>
</protein>
<dbReference type="Proteomes" id="UP000051952">
    <property type="component" value="Unassembled WGS sequence"/>
</dbReference>
<keyword evidence="4" id="KW-1185">Reference proteome</keyword>
<evidence type="ECO:0000313" key="3">
    <source>
        <dbReference type="EMBL" id="CUG87876.1"/>
    </source>
</evidence>
<evidence type="ECO:0000256" key="1">
    <source>
        <dbReference type="SAM" id="Coils"/>
    </source>
</evidence>
<reference evidence="4" key="1">
    <citation type="submission" date="2015-09" db="EMBL/GenBank/DDBJ databases">
        <authorList>
            <consortium name="Pathogen Informatics"/>
        </authorList>
    </citation>
    <scope>NUCLEOTIDE SEQUENCE [LARGE SCALE GENOMIC DNA]</scope>
    <source>
        <strain evidence="4">Lake Konstanz</strain>
    </source>
</reference>
<evidence type="ECO:0000313" key="4">
    <source>
        <dbReference type="Proteomes" id="UP000051952"/>
    </source>
</evidence>
<name>A0A0S4JCW6_BODSA</name>
<feature type="compositionally biased region" description="Low complexity" evidence="2">
    <location>
        <begin position="8"/>
        <end position="28"/>
    </location>
</feature>
<gene>
    <name evidence="3" type="ORF">BSAL_12480</name>
</gene>
<feature type="compositionally biased region" description="Acidic residues" evidence="2">
    <location>
        <begin position="451"/>
        <end position="460"/>
    </location>
</feature>
<dbReference type="VEuPathDB" id="TriTrypDB:BSAL_12480"/>
<feature type="region of interest" description="Disordered" evidence="2">
    <location>
        <begin position="1"/>
        <end position="47"/>
    </location>
</feature>
<keyword evidence="1" id="KW-0175">Coiled coil</keyword>
<feature type="compositionally biased region" description="Basic and acidic residues" evidence="2">
    <location>
        <begin position="323"/>
        <end position="342"/>
    </location>
</feature>
<accession>A0A0S4JCW6</accession>
<feature type="region of interest" description="Disordered" evidence="2">
    <location>
        <begin position="168"/>
        <end position="188"/>
    </location>
</feature>